<comment type="caution">
    <text evidence="4">The sequence shown here is derived from an EMBL/GenBank/DDBJ whole genome shotgun (WGS) entry which is preliminary data.</text>
</comment>
<dbReference type="SUPFAM" id="SSF49764">
    <property type="entry name" value="HSP20-like chaperones"/>
    <property type="match status" value="1"/>
</dbReference>
<evidence type="ECO:0000256" key="1">
    <source>
        <dbReference type="PROSITE-ProRule" id="PRU00285"/>
    </source>
</evidence>
<dbReference type="AlphaFoldDB" id="A0AAE3QYD7"/>
<organism evidence="4 5">
    <name type="scientific">Xanthocytophaga agilis</name>
    <dbReference type="NCBI Taxonomy" id="3048010"/>
    <lineage>
        <taxon>Bacteria</taxon>
        <taxon>Pseudomonadati</taxon>
        <taxon>Bacteroidota</taxon>
        <taxon>Cytophagia</taxon>
        <taxon>Cytophagales</taxon>
        <taxon>Rhodocytophagaceae</taxon>
        <taxon>Xanthocytophaga</taxon>
    </lineage>
</organism>
<keyword evidence="5" id="KW-1185">Reference proteome</keyword>
<dbReference type="Proteomes" id="UP001232063">
    <property type="component" value="Unassembled WGS sequence"/>
</dbReference>
<dbReference type="InterPro" id="IPR002068">
    <property type="entry name" value="A-crystallin/Hsp20_dom"/>
</dbReference>
<evidence type="ECO:0000313" key="5">
    <source>
        <dbReference type="Proteomes" id="UP001232063"/>
    </source>
</evidence>
<gene>
    <name evidence="4" type="ORF">QNI22_03765</name>
</gene>
<sequence length="142" mass="16198">MALVRFNQPSSVFPYRNLLNELLNDFNTSVGQDYRSNIPAVNVHESETEYTLEVAAPGQNKENFNINLDGRVLTISSEQKEEKKEENGKWTRKEFNYSSFKRSFTLPENVNAENIEAKYENGVLVVVVPKAEEVKPKSIAVK</sequence>
<reference evidence="4" key="1">
    <citation type="submission" date="2023-05" db="EMBL/GenBank/DDBJ databases">
        <authorList>
            <person name="Zhang X."/>
        </authorList>
    </citation>
    <scope>NUCLEOTIDE SEQUENCE</scope>
    <source>
        <strain evidence="4">BD1B2-1</strain>
    </source>
</reference>
<comment type="similarity">
    <text evidence="1 2">Belongs to the small heat shock protein (HSP20) family.</text>
</comment>
<evidence type="ECO:0000259" key="3">
    <source>
        <dbReference type="PROSITE" id="PS01031"/>
    </source>
</evidence>
<evidence type="ECO:0000313" key="4">
    <source>
        <dbReference type="EMBL" id="MDJ1499745.1"/>
    </source>
</evidence>
<evidence type="ECO:0000256" key="2">
    <source>
        <dbReference type="RuleBase" id="RU003616"/>
    </source>
</evidence>
<dbReference type="InterPro" id="IPR031107">
    <property type="entry name" value="Small_HSP"/>
</dbReference>
<dbReference type="PROSITE" id="PS01031">
    <property type="entry name" value="SHSP"/>
    <property type="match status" value="1"/>
</dbReference>
<dbReference type="CDD" id="cd06464">
    <property type="entry name" value="ACD_sHsps-like"/>
    <property type="match status" value="1"/>
</dbReference>
<dbReference type="InterPro" id="IPR008978">
    <property type="entry name" value="HSP20-like_chaperone"/>
</dbReference>
<dbReference type="RefSeq" id="WP_314509297.1">
    <property type="nucleotide sequence ID" value="NZ_JASJOU010000001.1"/>
</dbReference>
<protein>
    <submittedName>
        <fullName evidence="4">Hsp20/alpha crystallin family protein</fullName>
    </submittedName>
</protein>
<dbReference type="PANTHER" id="PTHR11527">
    <property type="entry name" value="HEAT-SHOCK PROTEIN 20 FAMILY MEMBER"/>
    <property type="match status" value="1"/>
</dbReference>
<accession>A0AAE3QYD7</accession>
<dbReference type="Gene3D" id="2.60.40.790">
    <property type="match status" value="1"/>
</dbReference>
<feature type="domain" description="SHSP" evidence="3">
    <location>
        <begin position="32"/>
        <end position="142"/>
    </location>
</feature>
<name>A0AAE3QYD7_9BACT</name>
<proteinExistence type="inferred from homology"/>
<dbReference type="EMBL" id="JASJOU010000001">
    <property type="protein sequence ID" value="MDJ1499745.1"/>
    <property type="molecule type" value="Genomic_DNA"/>
</dbReference>
<dbReference type="Pfam" id="PF00011">
    <property type="entry name" value="HSP20"/>
    <property type="match status" value="1"/>
</dbReference>